<dbReference type="AlphaFoldDB" id="A0A3P6DJV9"/>
<proteinExistence type="predicted"/>
<gene>
    <name evidence="1" type="ORF">BOLC2T07400H</name>
</gene>
<sequence>MQMEEFTMIQTQARTKPCSITMKMEDFTLILKTKNSSNIISYPS</sequence>
<reference evidence="1" key="1">
    <citation type="submission" date="2018-11" db="EMBL/GenBank/DDBJ databases">
        <authorList>
            <consortium name="Genoscope - CEA"/>
            <person name="William W."/>
        </authorList>
    </citation>
    <scope>NUCLEOTIDE SEQUENCE</scope>
</reference>
<protein>
    <submittedName>
        <fullName evidence="1">Uncharacterized protein</fullName>
    </submittedName>
</protein>
<accession>A0A3P6DJV9</accession>
<name>A0A3P6DJV9_BRAOL</name>
<evidence type="ECO:0000313" key="1">
    <source>
        <dbReference type="EMBL" id="VDD20782.1"/>
    </source>
</evidence>
<dbReference type="EMBL" id="LR031874">
    <property type="protein sequence ID" value="VDD20782.1"/>
    <property type="molecule type" value="Genomic_DNA"/>
</dbReference>
<organism evidence="1">
    <name type="scientific">Brassica oleracea</name>
    <name type="common">Wild cabbage</name>
    <dbReference type="NCBI Taxonomy" id="3712"/>
    <lineage>
        <taxon>Eukaryota</taxon>
        <taxon>Viridiplantae</taxon>
        <taxon>Streptophyta</taxon>
        <taxon>Embryophyta</taxon>
        <taxon>Tracheophyta</taxon>
        <taxon>Spermatophyta</taxon>
        <taxon>Magnoliopsida</taxon>
        <taxon>eudicotyledons</taxon>
        <taxon>Gunneridae</taxon>
        <taxon>Pentapetalae</taxon>
        <taxon>rosids</taxon>
        <taxon>malvids</taxon>
        <taxon>Brassicales</taxon>
        <taxon>Brassicaceae</taxon>
        <taxon>Brassiceae</taxon>
        <taxon>Brassica</taxon>
    </lineage>
</organism>